<evidence type="ECO:0000313" key="3">
    <source>
        <dbReference type="EMBL" id="XAF70197.1"/>
    </source>
</evidence>
<gene>
    <name evidence="3" type="ORF">QQM35_08990</name>
</gene>
<feature type="compositionally biased region" description="Basic and acidic residues" evidence="2">
    <location>
        <begin position="104"/>
        <end position="119"/>
    </location>
</feature>
<evidence type="ECO:0000256" key="1">
    <source>
        <dbReference type="SAM" id="Coils"/>
    </source>
</evidence>
<feature type="region of interest" description="Disordered" evidence="2">
    <location>
        <begin position="24"/>
        <end position="123"/>
    </location>
</feature>
<feature type="coiled-coil region" evidence="1">
    <location>
        <begin position="123"/>
        <end position="150"/>
    </location>
</feature>
<evidence type="ECO:0000256" key="2">
    <source>
        <dbReference type="SAM" id="MobiDB-lite"/>
    </source>
</evidence>
<evidence type="ECO:0008006" key="5">
    <source>
        <dbReference type="Google" id="ProtNLM"/>
    </source>
</evidence>
<proteinExistence type="predicted"/>
<accession>A0ABZ3ED12</accession>
<evidence type="ECO:0000313" key="4">
    <source>
        <dbReference type="Proteomes" id="UP001436297"/>
    </source>
</evidence>
<reference evidence="3 4" key="1">
    <citation type="journal article" date="2024" name="Pathogens">
        <title>Staphylococcus hsinchuensis sp. nov., Isolated from Soymilk.</title>
        <authorList>
            <person name="Wang Y.T."/>
            <person name="Lin Y.C."/>
            <person name="Hsieh Y.H."/>
            <person name="Lin Y.T."/>
            <person name="Hamada M."/>
            <person name="Chen C.C."/>
            <person name="Liou J.S."/>
            <person name="Lee A.Y."/>
            <person name="Zhang W.L."/>
            <person name="Chen Y.T."/>
            <person name="Huang C.H."/>
        </authorList>
    </citation>
    <scope>NUCLEOTIDE SEQUENCE [LARGE SCALE GENOMIC DNA]</scope>
    <source>
        <strain evidence="3 4">H164</strain>
    </source>
</reference>
<protein>
    <recommendedName>
        <fullName evidence="5">Iron transporter</fullName>
    </recommendedName>
</protein>
<dbReference type="RefSeq" id="WP_251520434.1">
    <property type="nucleotide sequence ID" value="NZ_CP128355.1"/>
</dbReference>
<dbReference type="Proteomes" id="UP001436297">
    <property type="component" value="Chromosome"/>
</dbReference>
<dbReference type="EMBL" id="CP128355">
    <property type="protein sequence ID" value="XAF70197.1"/>
    <property type="molecule type" value="Genomic_DNA"/>
</dbReference>
<feature type="compositionally biased region" description="Basic and acidic residues" evidence="2">
    <location>
        <begin position="45"/>
        <end position="63"/>
    </location>
</feature>
<feature type="compositionally biased region" description="Basic and acidic residues" evidence="2">
    <location>
        <begin position="74"/>
        <end position="90"/>
    </location>
</feature>
<keyword evidence="4" id="KW-1185">Reference proteome</keyword>
<keyword evidence="1" id="KW-0175">Coiled coil</keyword>
<name>A0ABZ3ED12_9STAP</name>
<feature type="compositionally biased region" description="Low complexity" evidence="2">
    <location>
        <begin position="91"/>
        <end position="103"/>
    </location>
</feature>
<feature type="compositionally biased region" description="Polar residues" evidence="2">
    <location>
        <begin position="32"/>
        <end position="41"/>
    </location>
</feature>
<sequence length="218" mass="25713">MNIGIIIFVISVVISIISAIRDDNHKKRNKTPKQTQSSKPNGEQPKSKGFLEEIERTFKKLEQEFDDPFGEYTEPEKKTTEKKETPKQKEAQPTQPQLQTATRTENREVKPEKVKKVQDAKPVQTTKQLEDDLMSELEQVRSEIDREHAKRIERTERKAQEIIKDENLSERTKRYRLRQLLQSNQNHEAQPKEKLRFDQDEIVNGIIWSEVLEQPKRL</sequence>
<organism evidence="3 4">
    <name type="scientific">Staphylococcus hsinchuensis</name>
    <dbReference type="NCBI Taxonomy" id="3051183"/>
    <lineage>
        <taxon>Bacteria</taxon>
        <taxon>Bacillati</taxon>
        <taxon>Bacillota</taxon>
        <taxon>Bacilli</taxon>
        <taxon>Bacillales</taxon>
        <taxon>Staphylococcaceae</taxon>
        <taxon>Staphylococcus</taxon>
    </lineage>
</organism>